<dbReference type="InterPro" id="IPR005149">
    <property type="entry name" value="Tscrpt_reg_PadR_N"/>
</dbReference>
<name>A0ABS6JDP6_9BACI</name>
<dbReference type="PANTHER" id="PTHR33169">
    <property type="entry name" value="PADR-FAMILY TRANSCRIPTIONAL REGULATOR"/>
    <property type="match status" value="1"/>
</dbReference>
<evidence type="ECO:0000259" key="1">
    <source>
        <dbReference type="Pfam" id="PF03551"/>
    </source>
</evidence>
<dbReference type="EMBL" id="JAHQCS010000076">
    <property type="protein sequence ID" value="MBU9711525.1"/>
    <property type="molecule type" value="Genomic_DNA"/>
</dbReference>
<keyword evidence="3" id="KW-1185">Reference proteome</keyword>
<feature type="domain" description="Transcription regulator PadR N-terminal" evidence="1">
    <location>
        <begin position="15"/>
        <end position="88"/>
    </location>
</feature>
<dbReference type="PANTHER" id="PTHR33169:SF14">
    <property type="entry name" value="TRANSCRIPTIONAL REGULATOR RV3488"/>
    <property type="match status" value="1"/>
</dbReference>
<protein>
    <submittedName>
        <fullName evidence="2">PadR family transcriptional regulator</fullName>
    </submittedName>
</protein>
<accession>A0ABS6JDP6</accession>
<reference evidence="2 3" key="1">
    <citation type="submission" date="2021-06" db="EMBL/GenBank/DDBJ databases">
        <title>Bacillus sp. RD4P76, an endophyte from a halophyte.</title>
        <authorList>
            <person name="Sun J.-Q."/>
        </authorList>
    </citation>
    <scope>NUCLEOTIDE SEQUENCE [LARGE SCALE GENOMIC DNA]</scope>
    <source>
        <strain evidence="2 3">CGMCC 1.15917</strain>
    </source>
</reference>
<dbReference type="InterPro" id="IPR017799">
    <property type="entry name" value="Tscrpt_reg_PadR_acidobac-type"/>
</dbReference>
<evidence type="ECO:0000313" key="2">
    <source>
        <dbReference type="EMBL" id="MBU9711525.1"/>
    </source>
</evidence>
<dbReference type="Pfam" id="PF03551">
    <property type="entry name" value="PadR"/>
    <property type="match status" value="1"/>
</dbReference>
<evidence type="ECO:0000313" key="3">
    <source>
        <dbReference type="Proteomes" id="UP000784880"/>
    </source>
</evidence>
<gene>
    <name evidence="2" type="ORF">KS419_07240</name>
</gene>
<comment type="caution">
    <text evidence="2">The sequence shown here is derived from an EMBL/GenBank/DDBJ whole genome shotgun (WGS) entry which is preliminary data.</text>
</comment>
<proteinExistence type="predicted"/>
<dbReference type="InterPro" id="IPR052509">
    <property type="entry name" value="Metal_resp_DNA-bind_regulator"/>
</dbReference>
<dbReference type="Proteomes" id="UP000784880">
    <property type="component" value="Unassembled WGS sequence"/>
</dbReference>
<dbReference type="NCBIfam" id="TIGR03433">
    <property type="entry name" value="padR_acidobact"/>
    <property type="match status" value="1"/>
</dbReference>
<organism evidence="2 3">
    <name type="scientific">Evansella tamaricis</name>
    <dbReference type="NCBI Taxonomy" id="2069301"/>
    <lineage>
        <taxon>Bacteria</taxon>
        <taxon>Bacillati</taxon>
        <taxon>Bacillota</taxon>
        <taxon>Bacilli</taxon>
        <taxon>Bacillales</taxon>
        <taxon>Bacillaceae</taxon>
        <taxon>Evansella</taxon>
    </lineage>
</organism>
<sequence>MFNRELVKGSTSLMLLQLLDEKDMYGYEIVKEMESRSGNILQVKEGTLYPALHKLEKQHYIESYWKEPDRGPARKYYRITAEGKEILEQKTSEWQSFVKVVDKVISRKGKGYDSV</sequence>
<dbReference type="RefSeq" id="WP_217065457.1">
    <property type="nucleotide sequence ID" value="NZ_JAHQCS010000076.1"/>
</dbReference>